<dbReference type="EMBL" id="CADCTL010000128">
    <property type="protein sequence ID" value="CAA9246249.1"/>
    <property type="molecule type" value="Genomic_DNA"/>
</dbReference>
<gene>
    <name evidence="2" type="ORF">AVDCRST_MAG04-1876</name>
</gene>
<organism evidence="2">
    <name type="scientific">uncultured Acetobacteraceae bacterium</name>
    <dbReference type="NCBI Taxonomy" id="169975"/>
    <lineage>
        <taxon>Bacteria</taxon>
        <taxon>Pseudomonadati</taxon>
        <taxon>Pseudomonadota</taxon>
        <taxon>Alphaproteobacteria</taxon>
        <taxon>Acetobacterales</taxon>
        <taxon>Acetobacteraceae</taxon>
        <taxon>environmental samples</taxon>
    </lineage>
</organism>
<protein>
    <recommendedName>
        <fullName evidence="1">YjiS-like domain-containing protein</fullName>
    </recommendedName>
</protein>
<evidence type="ECO:0000313" key="2">
    <source>
        <dbReference type="EMBL" id="CAA9246249.1"/>
    </source>
</evidence>
<dbReference type="Pfam" id="PF06568">
    <property type="entry name" value="YjiS-like"/>
    <property type="match status" value="1"/>
</dbReference>
<accession>A0A6J4ICA9</accession>
<feature type="domain" description="YjiS-like" evidence="1">
    <location>
        <begin position="21"/>
        <end position="56"/>
    </location>
</feature>
<dbReference type="AlphaFoldDB" id="A0A6J4ICA9"/>
<sequence length="67" mass="7713">MMAIDMDLSTRGDRGRRLARVRNAISAWLGRARDRRALAALDERTLKDIGLSRYDASAETARRPWWP</sequence>
<evidence type="ECO:0000259" key="1">
    <source>
        <dbReference type="Pfam" id="PF06568"/>
    </source>
</evidence>
<reference evidence="2" key="1">
    <citation type="submission" date="2020-02" db="EMBL/GenBank/DDBJ databases">
        <authorList>
            <person name="Meier V. D."/>
        </authorList>
    </citation>
    <scope>NUCLEOTIDE SEQUENCE</scope>
    <source>
        <strain evidence="2">AVDCRST_MAG04</strain>
    </source>
</reference>
<name>A0A6J4ICA9_9PROT</name>
<dbReference type="InterPro" id="IPR009506">
    <property type="entry name" value="YjiS-like"/>
</dbReference>
<proteinExistence type="predicted"/>